<dbReference type="PATRIC" id="fig|688269.3.peg.1958"/>
<keyword evidence="2" id="KW-0732">Signal</keyword>
<dbReference type="eggNOG" id="COG4826">
    <property type="taxonomic scope" value="Bacteria"/>
</dbReference>
<dbReference type="InterPro" id="IPR042178">
    <property type="entry name" value="Serpin_sf_1"/>
</dbReference>
<dbReference type="EMBL" id="CP002351">
    <property type="protein sequence ID" value="AEH51940.1"/>
    <property type="molecule type" value="Genomic_DNA"/>
</dbReference>
<evidence type="ECO:0000256" key="1">
    <source>
        <dbReference type="RuleBase" id="RU000411"/>
    </source>
</evidence>
<dbReference type="Gene3D" id="3.30.497.10">
    <property type="entry name" value="Antithrombin, subunit I, domain 2"/>
    <property type="match status" value="1"/>
</dbReference>
<dbReference type="AlphaFoldDB" id="F7YWG1"/>
<dbReference type="InterPro" id="IPR000215">
    <property type="entry name" value="Serpin_fam"/>
</dbReference>
<name>F7YWG1_9THEM</name>
<dbReference type="SMART" id="SM00093">
    <property type="entry name" value="SERPIN"/>
    <property type="match status" value="1"/>
</dbReference>
<comment type="similarity">
    <text evidence="1">Belongs to the serpin family.</text>
</comment>
<dbReference type="GO" id="GO:0005615">
    <property type="term" value="C:extracellular space"/>
    <property type="evidence" value="ECO:0007669"/>
    <property type="project" value="InterPro"/>
</dbReference>
<accession>F7YWG1</accession>
<dbReference type="OrthoDB" id="9764871at2"/>
<dbReference type="HOGENOM" id="CLU_023330_0_2_0"/>
<gene>
    <name evidence="4" type="ORF">Theth_1899</name>
</gene>
<feature type="signal peptide" evidence="2">
    <location>
        <begin position="1"/>
        <end position="18"/>
    </location>
</feature>
<dbReference type="PANTHER" id="PTHR11461">
    <property type="entry name" value="SERINE PROTEASE INHIBITOR, SERPIN"/>
    <property type="match status" value="1"/>
</dbReference>
<evidence type="ECO:0000313" key="4">
    <source>
        <dbReference type="EMBL" id="AEH51940.1"/>
    </source>
</evidence>
<dbReference type="InterPro" id="IPR023796">
    <property type="entry name" value="Serpin_dom"/>
</dbReference>
<dbReference type="MEROPS" id="I04.073"/>
<evidence type="ECO:0000256" key="2">
    <source>
        <dbReference type="SAM" id="SignalP"/>
    </source>
</evidence>
<keyword evidence="5" id="KW-1185">Reference proteome</keyword>
<feature type="chain" id="PRO_5003372864" evidence="2">
    <location>
        <begin position="19"/>
        <end position="390"/>
    </location>
</feature>
<dbReference type="PANTHER" id="PTHR11461:SF211">
    <property type="entry name" value="GH10112P-RELATED"/>
    <property type="match status" value="1"/>
</dbReference>
<dbReference type="InterPro" id="IPR023795">
    <property type="entry name" value="Serpin_CS"/>
</dbReference>
<sequence length="390" mass="44599" precursor="true">MRSLVVLFAVCLGLMCFANSVSDSINDFGFNIFKVLPAEQNLFISPTSISMALTMTSFGAAGKTLQEMLETLCLSKFEERDILKSYRELVKFLNEKSEYYELRIANALWAQQGYPFLESFLKVVSENFQAPVEEVDFVDSVQRGQTRAKINKWISDVTNGRIPELISADDIDELTRLVLTNAIYFKGKWLYQFDSEKTQKDVFHSITGDVEVDMMKISQDFEYYEDENVQVAKIPYIGEKLYMLVVLPKKGRSIREVEERLNSKVFSKWIANTSLTKLDLSMPRFKFRNRFSLVKPLMELGMVLAFTNYADFSRMTPVNDLKITEVLHEAFIEVNEEGSEAAAATAVIMGIKMAFASPIVLKLDRPFLFFVVEKSQNLVLFMGRVVDPTK</sequence>
<dbReference type="InterPro" id="IPR042185">
    <property type="entry name" value="Serpin_sf_2"/>
</dbReference>
<evidence type="ECO:0000259" key="3">
    <source>
        <dbReference type="SMART" id="SM00093"/>
    </source>
</evidence>
<dbReference type="InterPro" id="IPR036186">
    <property type="entry name" value="Serpin_sf"/>
</dbReference>
<dbReference type="SUPFAM" id="SSF56574">
    <property type="entry name" value="Serpins"/>
    <property type="match status" value="1"/>
</dbReference>
<dbReference type="Gene3D" id="2.10.310.10">
    <property type="entry name" value="Serpins superfamily"/>
    <property type="match status" value="1"/>
</dbReference>
<organism evidence="4 5">
    <name type="scientific">Pseudothermotoga thermarum DSM 5069</name>
    <dbReference type="NCBI Taxonomy" id="688269"/>
    <lineage>
        <taxon>Bacteria</taxon>
        <taxon>Thermotogati</taxon>
        <taxon>Thermotogota</taxon>
        <taxon>Thermotogae</taxon>
        <taxon>Thermotogales</taxon>
        <taxon>Thermotogaceae</taxon>
        <taxon>Pseudothermotoga</taxon>
    </lineage>
</organism>
<dbReference type="Proteomes" id="UP000006804">
    <property type="component" value="Chromosome"/>
</dbReference>
<evidence type="ECO:0000313" key="5">
    <source>
        <dbReference type="Proteomes" id="UP000006804"/>
    </source>
</evidence>
<protein>
    <submittedName>
        <fullName evidence="4">Proteinase inhibitor I4 serpin</fullName>
    </submittedName>
</protein>
<dbReference type="KEGG" id="tta:Theth_1899"/>
<dbReference type="PROSITE" id="PS00284">
    <property type="entry name" value="SERPIN"/>
    <property type="match status" value="1"/>
</dbReference>
<proteinExistence type="inferred from homology"/>
<reference evidence="4 5" key="1">
    <citation type="submission" date="2010-11" db="EMBL/GenBank/DDBJ databases">
        <title>The complete genome of Thermotoga thermarum DSM 5069.</title>
        <authorList>
            <consortium name="US DOE Joint Genome Institute (JGI-PGF)"/>
            <person name="Lucas S."/>
            <person name="Copeland A."/>
            <person name="Lapidus A."/>
            <person name="Bruce D."/>
            <person name="Goodwin L."/>
            <person name="Pitluck S."/>
            <person name="Kyrpides N."/>
            <person name="Mavromatis K."/>
            <person name="Ivanova N."/>
            <person name="Zeytun A."/>
            <person name="Brettin T."/>
            <person name="Detter J.C."/>
            <person name="Tapia R."/>
            <person name="Han C."/>
            <person name="Land M."/>
            <person name="Hauser L."/>
            <person name="Markowitz V."/>
            <person name="Cheng J.-F."/>
            <person name="Hugenholtz P."/>
            <person name="Woyke T."/>
            <person name="Wu D."/>
            <person name="Spring S."/>
            <person name="Schroeder M."/>
            <person name="Brambilla E."/>
            <person name="Klenk H.-P."/>
            <person name="Eisen J.A."/>
        </authorList>
    </citation>
    <scope>NUCLEOTIDE SEQUENCE [LARGE SCALE GENOMIC DNA]</scope>
    <source>
        <strain evidence="4 5">DSM 5069</strain>
    </source>
</reference>
<dbReference type="Pfam" id="PF00079">
    <property type="entry name" value="Serpin"/>
    <property type="match status" value="1"/>
</dbReference>
<dbReference type="FunFam" id="2.10.310.10:FF:000001">
    <property type="entry name" value="Serpin family A member 1"/>
    <property type="match status" value="1"/>
</dbReference>
<dbReference type="RefSeq" id="WP_013933148.1">
    <property type="nucleotide sequence ID" value="NC_015707.1"/>
</dbReference>
<dbReference type="CDD" id="cd19590">
    <property type="entry name" value="serpin_thermopin-like"/>
    <property type="match status" value="1"/>
</dbReference>
<dbReference type="Gene3D" id="2.30.39.10">
    <property type="entry name" value="Alpha-1-antitrypsin, domain 1"/>
    <property type="match status" value="1"/>
</dbReference>
<feature type="domain" description="Serpin" evidence="3">
    <location>
        <begin position="30"/>
        <end position="388"/>
    </location>
</feature>
<dbReference type="GO" id="GO:0004867">
    <property type="term" value="F:serine-type endopeptidase inhibitor activity"/>
    <property type="evidence" value="ECO:0007669"/>
    <property type="project" value="InterPro"/>
</dbReference>